<evidence type="ECO:0000313" key="3">
    <source>
        <dbReference type="Proteomes" id="UP001216579"/>
    </source>
</evidence>
<sequence>MSQVNGVVGVYGSMREAEDAVRILLRQGIPADQLSVIGQDLRSETRVHGFVTTGDVARSGATTGAWVGGLFGLLSGTALLLVPGVGPLLVLGPLAAGAVSAAEGAATGGGLGAVMGHFIAKRHVPKYIRHVEAGGYLLIRQGPGAQAGVDLMREVTDAAHVEHHDDLVPAHLATVVR</sequence>
<gene>
    <name evidence="2" type="ORF">P3G67_11285</name>
</gene>
<protein>
    <recommendedName>
        <fullName evidence="1">General stress protein 17M-like domain-containing protein</fullName>
    </recommendedName>
</protein>
<evidence type="ECO:0000259" key="1">
    <source>
        <dbReference type="Pfam" id="PF11181"/>
    </source>
</evidence>
<name>A0ABT5ZJN9_9ACTN</name>
<dbReference type="Pfam" id="PF11181">
    <property type="entry name" value="YflT"/>
    <property type="match status" value="1"/>
</dbReference>
<comment type="caution">
    <text evidence="2">The sequence shown here is derived from an EMBL/GenBank/DDBJ whole genome shotgun (WGS) entry which is preliminary data.</text>
</comment>
<dbReference type="Proteomes" id="UP001216579">
    <property type="component" value="Unassembled WGS sequence"/>
</dbReference>
<proteinExistence type="predicted"/>
<dbReference type="InterPro" id="IPR052948">
    <property type="entry name" value="Low_temp-induced_all0457"/>
</dbReference>
<feature type="domain" description="General stress protein 17M-like" evidence="1">
    <location>
        <begin position="7"/>
        <end position="76"/>
    </location>
</feature>
<dbReference type="PANTHER" id="PTHR36109:SF2">
    <property type="entry name" value="MEMBRANE PROTEIN"/>
    <property type="match status" value="1"/>
</dbReference>
<dbReference type="InterPro" id="IPR025889">
    <property type="entry name" value="GSP17M-like_dom"/>
</dbReference>
<accession>A0ABT5ZJN9</accession>
<dbReference type="PANTHER" id="PTHR36109">
    <property type="entry name" value="MEMBRANE PROTEIN-RELATED"/>
    <property type="match status" value="1"/>
</dbReference>
<evidence type="ECO:0000313" key="2">
    <source>
        <dbReference type="EMBL" id="MDF3289810.1"/>
    </source>
</evidence>
<organism evidence="2 3">
    <name type="scientific">Streptomyces silvisoli</name>
    <dbReference type="NCBI Taxonomy" id="3034235"/>
    <lineage>
        <taxon>Bacteria</taxon>
        <taxon>Bacillati</taxon>
        <taxon>Actinomycetota</taxon>
        <taxon>Actinomycetes</taxon>
        <taxon>Kitasatosporales</taxon>
        <taxon>Streptomycetaceae</taxon>
        <taxon>Streptomyces</taxon>
    </lineage>
</organism>
<dbReference type="EMBL" id="JARJBC010000005">
    <property type="protein sequence ID" value="MDF3289810.1"/>
    <property type="molecule type" value="Genomic_DNA"/>
</dbReference>
<reference evidence="2 3" key="1">
    <citation type="submission" date="2023-03" db="EMBL/GenBank/DDBJ databases">
        <title>Draft genome sequence of Streptomyces sp. RB6PN23 isolated from peat swamp forest in Thailand.</title>
        <authorList>
            <person name="Klaysubun C."/>
            <person name="Duangmal K."/>
        </authorList>
    </citation>
    <scope>NUCLEOTIDE SEQUENCE [LARGE SCALE GENOMIC DNA]</scope>
    <source>
        <strain evidence="2 3">RB6PN23</strain>
    </source>
</reference>
<dbReference type="RefSeq" id="WP_276093314.1">
    <property type="nucleotide sequence ID" value="NZ_JARJBC010000005.1"/>
</dbReference>
<keyword evidence="3" id="KW-1185">Reference proteome</keyword>